<dbReference type="Pfam" id="PF01145">
    <property type="entry name" value="Band_7"/>
    <property type="match status" value="1"/>
</dbReference>
<name>A0A495DDV8_9PROT</name>
<dbReference type="PANTHER" id="PTHR43327">
    <property type="entry name" value="STOMATIN-LIKE PROTEIN 2, MITOCHONDRIAL"/>
    <property type="match status" value="1"/>
</dbReference>
<dbReference type="OrthoDB" id="9809197at2"/>
<dbReference type="SUPFAM" id="SSF117892">
    <property type="entry name" value="Band 7/SPFH domain"/>
    <property type="match status" value="1"/>
</dbReference>
<comment type="similarity">
    <text evidence="2">Belongs to the band 7/mec-2 family.</text>
</comment>
<comment type="subcellular location">
    <subcellularLocation>
        <location evidence="1">Membrane</location>
        <topology evidence="1">Single-pass membrane protein</topology>
    </subcellularLocation>
</comment>
<dbReference type="GO" id="GO:0098552">
    <property type="term" value="C:side of membrane"/>
    <property type="evidence" value="ECO:0007669"/>
    <property type="project" value="UniProtKB-ARBA"/>
</dbReference>
<dbReference type="InterPro" id="IPR001972">
    <property type="entry name" value="Stomatin_HflK_fam"/>
</dbReference>
<dbReference type="Proteomes" id="UP000273675">
    <property type="component" value="Unassembled WGS sequence"/>
</dbReference>
<protein>
    <submittedName>
        <fullName evidence="5">Regulator of protease activity HflC (Stomatin/prohibitin superfamily)</fullName>
    </submittedName>
</protein>
<keyword evidence="3" id="KW-0812">Transmembrane</keyword>
<dbReference type="CDD" id="cd08829">
    <property type="entry name" value="SPFH_paraslipin"/>
    <property type="match status" value="1"/>
</dbReference>
<dbReference type="EMBL" id="RBIM01000003">
    <property type="protein sequence ID" value="RKR00453.1"/>
    <property type="molecule type" value="Genomic_DNA"/>
</dbReference>
<dbReference type="InterPro" id="IPR032435">
    <property type="entry name" value="STML2-like_C"/>
</dbReference>
<evidence type="ECO:0000256" key="3">
    <source>
        <dbReference type="SAM" id="Phobius"/>
    </source>
</evidence>
<dbReference type="PRINTS" id="PR00721">
    <property type="entry name" value="STOMATIN"/>
</dbReference>
<evidence type="ECO:0000256" key="2">
    <source>
        <dbReference type="ARBA" id="ARBA00008164"/>
    </source>
</evidence>
<organism evidence="5 6">
    <name type="scientific">Maricaulis maris</name>
    <dbReference type="NCBI Taxonomy" id="74318"/>
    <lineage>
        <taxon>Bacteria</taxon>
        <taxon>Pseudomonadati</taxon>
        <taxon>Pseudomonadota</taxon>
        <taxon>Alphaproteobacteria</taxon>
        <taxon>Maricaulales</taxon>
        <taxon>Maricaulaceae</taxon>
        <taxon>Maricaulis</taxon>
    </lineage>
</organism>
<dbReference type="AlphaFoldDB" id="A0A495DDV8"/>
<keyword evidence="3" id="KW-0472">Membrane</keyword>
<evidence type="ECO:0000313" key="5">
    <source>
        <dbReference type="EMBL" id="RKR00453.1"/>
    </source>
</evidence>
<evidence type="ECO:0000256" key="1">
    <source>
        <dbReference type="ARBA" id="ARBA00004167"/>
    </source>
</evidence>
<dbReference type="GO" id="GO:0006508">
    <property type="term" value="P:proteolysis"/>
    <property type="evidence" value="ECO:0007669"/>
    <property type="project" value="UniProtKB-KW"/>
</dbReference>
<reference evidence="5 6" key="1">
    <citation type="submission" date="2018-10" db="EMBL/GenBank/DDBJ databases">
        <title>Genomic Encyclopedia of Type Strains, Phase IV (KMG-IV): sequencing the most valuable type-strain genomes for metagenomic binning, comparative biology and taxonomic classification.</title>
        <authorList>
            <person name="Goeker M."/>
        </authorList>
    </citation>
    <scope>NUCLEOTIDE SEQUENCE [LARGE SCALE GENOMIC DNA]</scope>
    <source>
        <strain evidence="5 6">DSM 4734</strain>
    </source>
</reference>
<dbReference type="Gene3D" id="3.30.479.30">
    <property type="entry name" value="Band 7 domain"/>
    <property type="match status" value="1"/>
</dbReference>
<keyword evidence="3" id="KW-1133">Transmembrane helix</keyword>
<dbReference type="RefSeq" id="WP_121210780.1">
    <property type="nucleotide sequence ID" value="NZ_RBIM01000003.1"/>
</dbReference>
<comment type="caution">
    <text evidence="5">The sequence shown here is derived from an EMBL/GenBank/DDBJ whole genome shotgun (WGS) entry which is preliminary data.</text>
</comment>
<accession>A0A495DDV8</accession>
<dbReference type="PANTHER" id="PTHR43327:SF10">
    <property type="entry name" value="STOMATIN-LIKE PROTEIN 2, MITOCHONDRIAL"/>
    <property type="match status" value="1"/>
</dbReference>
<dbReference type="SMART" id="SM00244">
    <property type="entry name" value="PHB"/>
    <property type="match status" value="1"/>
</dbReference>
<gene>
    <name evidence="5" type="ORF">C7435_1661</name>
</gene>
<evidence type="ECO:0000259" key="4">
    <source>
        <dbReference type="SMART" id="SM00244"/>
    </source>
</evidence>
<dbReference type="InterPro" id="IPR001107">
    <property type="entry name" value="Band_7"/>
</dbReference>
<keyword evidence="5" id="KW-0645">Protease</keyword>
<sequence>MDFGLIGIGVLFLLALFIIASVIKTVPQGKEFTVERFGRFTRTLKPGLHFLMPFVDTVGYKMNMRERVLDVPNQDVITKDNATVSVDAVVFIQVLDAPRAAYEVDNLDFAIINLSLTNVRTVIGAMDLDETLSKRDEINARLLSVIDAATNPWGAKVTRMEIRDLSPPVDITEAMARQMKAERLKRAEILEAEGSKQSAILRAEGEKEAAIREAEGRKESAFLDAEAREREAEAEARATQMVSDAISKGDVSAINYFLGQKYIEAFGKLATSDQQRTVIIPAEFSNILSTITGVGELGKAAHDAVSEATRKG</sequence>
<dbReference type="InterPro" id="IPR036013">
    <property type="entry name" value="Band_7/SPFH_dom_sf"/>
</dbReference>
<feature type="domain" description="Band 7" evidence="4">
    <location>
        <begin position="21"/>
        <end position="179"/>
    </location>
</feature>
<dbReference type="GO" id="GO:0008233">
    <property type="term" value="F:peptidase activity"/>
    <property type="evidence" value="ECO:0007669"/>
    <property type="project" value="UniProtKB-KW"/>
</dbReference>
<feature type="transmembrane region" description="Helical" evidence="3">
    <location>
        <begin position="6"/>
        <end position="26"/>
    </location>
</feature>
<evidence type="ECO:0000313" key="6">
    <source>
        <dbReference type="Proteomes" id="UP000273675"/>
    </source>
</evidence>
<dbReference type="FunFam" id="3.30.479.30:FF:000004">
    <property type="entry name" value="Putative membrane protease family, stomatin"/>
    <property type="match status" value="1"/>
</dbReference>
<dbReference type="InterPro" id="IPR050710">
    <property type="entry name" value="Band7/mec-2_domain"/>
</dbReference>
<dbReference type="Pfam" id="PF16200">
    <property type="entry name" value="Band_7_C"/>
    <property type="match status" value="1"/>
</dbReference>
<dbReference type="GO" id="GO:0005886">
    <property type="term" value="C:plasma membrane"/>
    <property type="evidence" value="ECO:0007669"/>
    <property type="project" value="UniProtKB-ARBA"/>
</dbReference>
<proteinExistence type="inferred from homology"/>
<keyword evidence="5" id="KW-0378">Hydrolase</keyword>